<dbReference type="InterPro" id="IPR006162">
    <property type="entry name" value="Ppantetheine_attach_site"/>
</dbReference>
<evidence type="ECO:0000256" key="4">
    <source>
        <dbReference type="ARBA" id="ARBA00022737"/>
    </source>
</evidence>
<evidence type="ECO:0000259" key="6">
    <source>
        <dbReference type="PROSITE" id="PS50075"/>
    </source>
</evidence>
<proteinExistence type="predicted"/>
<keyword evidence="3" id="KW-0597">Phosphoprotein</keyword>
<dbReference type="Gene3D" id="3.30.559.30">
    <property type="entry name" value="Nonribosomal peptide synthetase, condensation domain"/>
    <property type="match status" value="2"/>
</dbReference>
<protein>
    <submittedName>
        <fullName evidence="7">Amino acid adenylation domain-containing protein</fullName>
    </submittedName>
</protein>
<dbReference type="Pfam" id="PF00668">
    <property type="entry name" value="Condensation"/>
    <property type="match status" value="2"/>
</dbReference>
<dbReference type="Proteomes" id="UP001596137">
    <property type="component" value="Unassembled WGS sequence"/>
</dbReference>
<gene>
    <name evidence="7" type="ORF">ACFP1K_36800</name>
</gene>
<dbReference type="PROSITE" id="PS00455">
    <property type="entry name" value="AMP_BINDING"/>
    <property type="match status" value="1"/>
</dbReference>
<dbReference type="InterPro" id="IPR020845">
    <property type="entry name" value="AMP-binding_CS"/>
</dbReference>
<dbReference type="InterPro" id="IPR025110">
    <property type="entry name" value="AMP-bd_C"/>
</dbReference>
<evidence type="ECO:0000313" key="8">
    <source>
        <dbReference type="Proteomes" id="UP001596137"/>
    </source>
</evidence>
<accession>A0ABW1NU02</accession>
<feature type="domain" description="Carrier" evidence="6">
    <location>
        <begin position="1013"/>
        <end position="1087"/>
    </location>
</feature>
<dbReference type="SMART" id="SM00823">
    <property type="entry name" value="PKS_PP"/>
    <property type="match status" value="1"/>
</dbReference>
<dbReference type="NCBIfam" id="TIGR01720">
    <property type="entry name" value="NRPS-para261"/>
    <property type="match status" value="1"/>
</dbReference>
<keyword evidence="8" id="KW-1185">Reference proteome</keyword>
<dbReference type="InterPro" id="IPR010060">
    <property type="entry name" value="NRPS_synth"/>
</dbReference>
<organism evidence="7 8">
    <name type="scientific">Sphaerisporangium aureirubrum</name>
    <dbReference type="NCBI Taxonomy" id="1544736"/>
    <lineage>
        <taxon>Bacteria</taxon>
        <taxon>Bacillati</taxon>
        <taxon>Actinomycetota</taxon>
        <taxon>Actinomycetes</taxon>
        <taxon>Streptosporangiales</taxon>
        <taxon>Streptosporangiaceae</taxon>
        <taxon>Sphaerisporangium</taxon>
    </lineage>
</organism>
<evidence type="ECO:0000256" key="1">
    <source>
        <dbReference type="ARBA" id="ARBA00001957"/>
    </source>
</evidence>
<dbReference type="Pfam" id="PF00550">
    <property type="entry name" value="PP-binding"/>
    <property type="match status" value="1"/>
</dbReference>
<dbReference type="CDD" id="cd19531">
    <property type="entry name" value="LCL_NRPS-like"/>
    <property type="match status" value="1"/>
</dbReference>
<comment type="cofactor">
    <cofactor evidence="1">
        <name>pantetheine 4'-phosphate</name>
        <dbReference type="ChEBI" id="CHEBI:47942"/>
    </cofactor>
</comment>
<evidence type="ECO:0000256" key="3">
    <source>
        <dbReference type="ARBA" id="ARBA00022553"/>
    </source>
</evidence>
<dbReference type="RefSeq" id="WP_380762286.1">
    <property type="nucleotide sequence ID" value="NZ_JBHSRF010000100.1"/>
</dbReference>
<dbReference type="Gene3D" id="3.30.559.10">
    <property type="entry name" value="Chloramphenicol acetyltransferase-like domain"/>
    <property type="match status" value="2"/>
</dbReference>
<evidence type="ECO:0000313" key="7">
    <source>
        <dbReference type="EMBL" id="MFC6086776.1"/>
    </source>
</evidence>
<dbReference type="SUPFAM" id="SSF47336">
    <property type="entry name" value="ACP-like"/>
    <property type="match status" value="1"/>
</dbReference>
<dbReference type="Gene3D" id="3.30.300.30">
    <property type="match status" value="1"/>
</dbReference>
<dbReference type="CDD" id="cd19534">
    <property type="entry name" value="E_NRPS"/>
    <property type="match status" value="1"/>
</dbReference>
<dbReference type="InterPro" id="IPR036736">
    <property type="entry name" value="ACP-like_sf"/>
</dbReference>
<dbReference type="Pfam" id="PF13193">
    <property type="entry name" value="AMP-binding_C"/>
    <property type="match status" value="1"/>
</dbReference>
<keyword evidence="4" id="KW-0677">Repeat</keyword>
<reference evidence="8" key="1">
    <citation type="journal article" date="2019" name="Int. J. Syst. Evol. Microbiol.">
        <title>The Global Catalogue of Microorganisms (GCM) 10K type strain sequencing project: providing services to taxonomists for standard genome sequencing and annotation.</title>
        <authorList>
            <consortium name="The Broad Institute Genomics Platform"/>
            <consortium name="The Broad Institute Genome Sequencing Center for Infectious Disease"/>
            <person name="Wu L."/>
            <person name="Ma J."/>
        </authorList>
    </citation>
    <scope>NUCLEOTIDE SEQUENCE [LARGE SCALE GENOMIC DNA]</scope>
    <source>
        <strain evidence="8">JCM 30346</strain>
    </source>
</reference>
<dbReference type="Gene3D" id="3.40.50.12780">
    <property type="entry name" value="N-terminal domain of ligase-like"/>
    <property type="match status" value="1"/>
</dbReference>
<evidence type="ECO:0000256" key="5">
    <source>
        <dbReference type="ARBA" id="ARBA00023194"/>
    </source>
</evidence>
<name>A0ABW1NU02_9ACTN</name>
<dbReference type="SUPFAM" id="SSF52777">
    <property type="entry name" value="CoA-dependent acyltransferases"/>
    <property type="match status" value="4"/>
</dbReference>
<dbReference type="SUPFAM" id="SSF56801">
    <property type="entry name" value="Acetyl-CoA synthetase-like"/>
    <property type="match status" value="1"/>
</dbReference>
<dbReference type="PANTHER" id="PTHR45527">
    <property type="entry name" value="NONRIBOSOMAL PEPTIDE SYNTHETASE"/>
    <property type="match status" value="1"/>
</dbReference>
<dbReference type="CDD" id="cd05930">
    <property type="entry name" value="A_NRPS"/>
    <property type="match status" value="1"/>
</dbReference>
<dbReference type="NCBIfam" id="TIGR01733">
    <property type="entry name" value="AA-adenyl-dom"/>
    <property type="match status" value="1"/>
</dbReference>
<dbReference type="InterPro" id="IPR009081">
    <property type="entry name" value="PP-bd_ACP"/>
</dbReference>
<dbReference type="PANTHER" id="PTHR45527:SF1">
    <property type="entry name" value="FATTY ACID SYNTHASE"/>
    <property type="match status" value="1"/>
</dbReference>
<dbReference type="PROSITE" id="PS50075">
    <property type="entry name" value="CARRIER"/>
    <property type="match status" value="1"/>
</dbReference>
<dbReference type="PROSITE" id="PS00012">
    <property type="entry name" value="PHOSPHOPANTETHEINE"/>
    <property type="match status" value="1"/>
</dbReference>
<dbReference type="Pfam" id="PF00501">
    <property type="entry name" value="AMP-binding"/>
    <property type="match status" value="1"/>
</dbReference>
<dbReference type="EMBL" id="JBHSRF010000100">
    <property type="protein sequence ID" value="MFC6086776.1"/>
    <property type="molecule type" value="Genomic_DNA"/>
</dbReference>
<dbReference type="InterPro" id="IPR042099">
    <property type="entry name" value="ANL_N_sf"/>
</dbReference>
<dbReference type="InterPro" id="IPR045851">
    <property type="entry name" value="AMP-bd_C_sf"/>
</dbReference>
<dbReference type="InterPro" id="IPR000873">
    <property type="entry name" value="AMP-dep_synth/lig_dom"/>
</dbReference>
<evidence type="ECO:0000256" key="2">
    <source>
        <dbReference type="ARBA" id="ARBA00022450"/>
    </source>
</evidence>
<dbReference type="InterPro" id="IPR020806">
    <property type="entry name" value="PKS_PP-bd"/>
</dbReference>
<comment type="caution">
    <text evidence="7">The sequence shown here is derived from an EMBL/GenBank/DDBJ whole genome shotgun (WGS) entry which is preliminary data.</text>
</comment>
<dbReference type="InterPro" id="IPR001242">
    <property type="entry name" value="Condensation_dom"/>
</dbReference>
<sequence>MTDLQSRIAALSPEQRTILERRLAELTAARGSAPDERIAPRDPARPIPLAFQQEREWAITQFRPANNIPGAFRVEGHLDLTVLGRVLTEVVDRHEILRSTVELQDDGTRVLMVHPRTPVPTPLVDLSDHTPELQRAEVLRRWKAEVMLPFGRDQSLRLRTTILRMAEDDHVVLITTDHTAADLVSMAILVREFAALYVTHLNGGPGLPPLEIQYADFAAWQREFGEKRMADEVDHWRRTLEGTSGVLTLPSDRPFPPRPTFAGAAHVVDLSAEFTAELRRFIENEKASPVVVLLAALSVLLYRYLGREDLVIGEIVSGRGRVEVEQLIGCFVTALPLRMRLSDGQTLREVVEQAQRTVHTAYDHQDLPIERLIDELNLGREASQTSMTHMWLDVRTPESTLEVPGLRISREPIEVNMSAAPLTLDANPNGERMQLQWVHMTDMFDMETIVLLAEQFNTVLRQFVTAPGTTVGEVELAMTTATEAPDTEAGAADPGFVELFQRRVTLAPHAPAVICDGTPTSYAELNREANLLARRLRGLGVGRDTPVGILVDRSVRLPVAILGVLKAGGVYVPLDPAYPPERISMMLADSGARVLVTQKRLADVLAEAGVQVPDQAVLLDASFPPPDAGEDGDLPDVPDPASLAYVVYTSGSTGRPKGAMIEHRSLSVYARDVVDRLGLGAGDRFLQFSSPGFDVLVEELFPTWLAGGAVVIPSRHIISGEVDLVDLIERERLTVMELPAAYWHEWVRELDRLGRELPSCLRLVIIGAERALPDRLLMWRRLNVPLMNCYGLTETTVTSTFFRLDPADPVWDWPNMPIGTALPSADLRVLDDRLRPVPVGGTGEMYIGGSSLARGYLARPGLTAQRFVADPDPRRPGRRLYRTGDLVRRRPDGNLEFLGRVDTQIKIRGFRVEPMEIESMLSRHPQIAESVVVVYEPSPGDRRLAAYLVPGPGARAGIPELRRFLERELPAYMVPSAFVELEALPLNANGKIDRDRLPAPDGLLPDSGEEYVEPQTPVQHKLADVMAGVVGLGRVGIHDNFFEIGGDSILAIQVVARAQEAGLRLSPYDLFTNPTVASLAEVAAAGPTVDAEQGDVTGPVPLAPAQRWFCASGAEEPHHWNASVLLELRQPADARLVGEAVEHLLGHHDGLRMRLLLAGERTRVRIAPRGDVTPLRAYDLSGLDEDAQDRRMAELADEVQRGLDLAVGPLVRAGLFLLGGRRPDRLALVAHRLVVDPASMRVLLDDLGTALTQLASGREVKLPAKTTSWQSWVRRLTAYGATEPVRSQRGYWSELVTAPAGELPFDIPAEPAAGTVAAARTVEVSLSAAETAELTRTASDVLSCRTEELLLTALGRTLTGWTGAGRHLVDLERHGREPLAEDVDLSRTVGRFSVVHPVALTCEPDASLETTLKTVKEGLRSVPSGGIGWLLLRQGREPMPETAAGLGFSYLGETDPPASAAFTVLPEQAGADESPRARRPYPIEVRASVAGGALVVQWRYSESLHHRHTMERLAESHLGELRALVGLGRHVTSAYTPSDFPLARVNQEQLNDLLNQL</sequence>
<keyword evidence="2" id="KW-0596">Phosphopantetheine</keyword>
<dbReference type="InterPro" id="IPR010071">
    <property type="entry name" value="AA_adenyl_dom"/>
</dbReference>
<dbReference type="Gene3D" id="1.10.1200.10">
    <property type="entry name" value="ACP-like"/>
    <property type="match status" value="1"/>
</dbReference>
<dbReference type="InterPro" id="IPR023213">
    <property type="entry name" value="CAT-like_dom_sf"/>
</dbReference>
<keyword evidence="5" id="KW-0045">Antibiotic biosynthesis</keyword>